<evidence type="ECO:0000256" key="2">
    <source>
        <dbReference type="ARBA" id="ARBA00035155"/>
    </source>
</evidence>
<evidence type="ECO:0000256" key="1">
    <source>
        <dbReference type="ARBA" id="ARBA00006242"/>
    </source>
</evidence>
<dbReference type="PANTHER" id="PTHR12534">
    <property type="entry name" value="30S RIBOSOMAL PROTEIN S2 PROKARYOTIC AND ORGANELLAR"/>
    <property type="match status" value="1"/>
</dbReference>
<dbReference type="GeneID" id="4178097"/>
<comment type="similarity">
    <text evidence="1">Belongs to the universal ribosomal protein uS2 family.</text>
</comment>
<dbReference type="AlphaFoldDB" id="Q8W9Q7"/>
<dbReference type="Pfam" id="PF00318">
    <property type="entry name" value="Ribosomal_S2"/>
    <property type="match status" value="1"/>
</dbReference>
<keyword evidence="3" id="KW-0689">Ribosomal protein</keyword>
<dbReference type="SUPFAM" id="SSF52313">
    <property type="entry name" value="Ribosomal protein S2"/>
    <property type="match status" value="1"/>
</dbReference>
<organism evidence="3">
    <name type="scientific">Mesostigma viride</name>
    <name type="common">Green alga</name>
    <dbReference type="NCBI Taxonomy" id="41882"/>
    <lineage>
        <taxon>Eukaryota</taxon>
        <taxon>Viridiplantae</taxon>
        <taxon>Streptophyta</taxon>
        <taxon>Mesostigmatophyceae</taxon>
        <taxon>Mesostigmatales</taxon>
        <taxon>Mesostigmataceae</taxon>
        <taxon>Mesostigma</taxon>
    </lineage>
</organism>
<geneLocation type="mitochondrion" evidence="3"/>
<reference evidence="3" key="1">
    <citation type="journal article" date="2002" name="Mol. Biol. Evol.">
        <title>The complete mitochondrial DNA sequence of Mesostigma viride identifies this green alga as the earliest green plant divergence and predicts a highly compact mitochondrial genome in the ancestor of all green plants.</title>
        <authorList>
            <person name="Turmel M."/>
            <person name="Otis C."/>
            <person name="Lemieux C."/>
        </authorList>
    </citation>
    <scope>NUCLEOTIDE SEQUENCE</scope>
    <source>
        <strain evidence="3">NIES-296</strain>
    </source>
</reference>
<dbReference type="GO" id="GO:0006412">
    <property type="term" value="P:translation"/>
    <property type="evidence" value="ECO:0007669"/>
    <property type="project" value="InterPro"/>
</dbReference>
<gene>
    <name evidence="3" type="primary">rps2</name>
</gene>
<name>Q8W9Q7_MESVI</name>
<dbReference type="CDD" id="cd01425">
    <property type="entry name" value="RPS2"/>
    <property type="match status" value="1"/>
</dbReference>
<dbReference type="RefSeq" id="YP_665712.1">
    <property type="nucleotide sequence ID" value="NC_008240.1"/>
</dbReference>
<sequence>MEVNYMNKDLFWRKRATPMTSESFLRMRQACNIVYSIVKKGGSVLFVSSGSAPSKKIEEISKRCNQSFVTERWIGGILTNSAQISKNIIRLKSTKKEDLNFFKSDFKSDLKYRGLRDPCPSLIILFGVEEKPLREAYKKGIPIIALLLDKEETKISSITYPILSSWTNLFLEELHYAFLQGH</sequence>
<dbReference type="Gene3D" id="1.10.287.610">
    <property type="entry name" value="Helix hairpin bin"/>
    <property type="match status" value="1"/>
</dbReference>
<dbReference type="Gene3D" id="3.40.50.10490">
    <property type="entry name" value="Glucose-6-phosphate isomerase like protein, domain 1"/>
    <property type="match status" value="1"/>
</dbReference>
<accession>Q8W9Q7</accession>
<dbReference type="GO" id="GO:0003735">
    <property type="term" value="F:structural constituent of ribosome"/>
    <property type="evidence" value="ECO:0007669"/>
    <property type="project" value="InterPro"/>
</dbReference>
<dbReference type="PANTHER" id="PTHR12534:SF0">
    <property type="entry name" value="SMALL RIBOSOMAL SUBUNIT PROTEIN US2M"/>
    <property type="match status" value="1"/>
</dbReference>
<dbReference type="PRINTS" id="PR00395">
    <property type="entry name" value="RIBOSOMALS2"/>
</dbReference>
<keyword evidence="3" id="KW-0687">Ribonucleoprotein</keyword>
<dbReference type="EMBL" id="AF353999">
    <property type="protein sequence ID" value="AAL36751.1"/>
    <property type="molecule type" value="Genomic_DNA"/>
</dbReference>
<proteinExistence type="inferred from homology"/>
<dbReference type="InterPro" id="IPR005706">
    <property type="entry name" value="Ribosomal_uS2_bac/mit/plastid"/>
</dbReference>
<dbReference type="InterPro" id="IPR001865">
    <property type="entry name" value="Ribosomal_uS2"/>
</dbReference>
<dbReference type="InterPro" id="IPR023591">
    <property type="entry name" value="Ribosomal_uS2_flav_dom_sf"/>
</dbReference>
<protein>
    <recommendedName>
        <fullName evidence="2">Small ribosomal subunit protein uS2c</fullName>
    </recommendedName>
</protein>
<dbReference type="GO" id="GO:0005763">
    <property type="term" value="C:mitochondrial small ribosomal subunit"/>
    <property type="evidence" value="ECO:0007669"/>
    <property type="project" value="TreeGrafter"/>
</dbReference>
<keyword evidence="3" id="KW-0496">Mitochondrion</keyword>
<evidence type="ECO:0000313" key="3">
    <source>
        <dbReference type="EMBL" id="AAL36751.1"/>
    </source>
</evidence>